<reference evidence="1 2" key="1">
    <citation type="submission" date="2024-02" db="EMBL/GenBank/DDBJ databases">
        <authorList>
            <person name="Chen Y."/>
            <person name="Shah S."/>
            <person name="Dougan E. K."/>
            <person name="Thang M."/>
            <person name="Chan C."/>
        </authorList>
    </citation>
    <scope>NUCLEOTIDE SEQUENCE [LARGE SCALE GENOMIC DNA]</scope>
</reference>
<dbReference type="Proteomes" id="UP001642484">
    <property type="component" value="Unassembled WGS sequence"/>
</dbReference>
<evidence type="ECO:0000313" key="1">
    <source>
        <dbReference type="EMBL" id="CAK9051231.1"/>
    </source>
</evidence>
<dbReference type="EMBL" id="CAXAMN010017780">
    <property type="protein sequence ID" value="CAK9051231.1"/>
    <property type="molecule type" value="Genomic_DNA"/>
</dbReference>
<name>A0ABP0MJ85_9DINO</name>
<comment type="caution">
    <text evidence="1">The sequence shown here is derived from an EMBL/GenBank/DDBJ whole genome shotgun (WGS) entry which is preliminary data.</text>
</comment>
<proteinExistence type="predicted"/>
<keyword evidence="2" id="KW-1185">Reference proteome</keyword>
<gene>
    <name evidence="1" type="ORF">CCMP2556_LOCUS26037</name>
</gene>
<sequence length="211" mass="24149">MTWRCPTSVRSLKLHRALHVWRQPDQIHFHAAHSVLKPGCGLHRREKSRSVPLLAEVIQNMKRLFATLLLTASAIRDTETGFRAMVEANSFFECDGCFPACFAWLSWSATSAATRTPIRSLERTAIQTFDDEDEKFIRMLINMCWGGEEKLSSCIRNGCNKKWKASEYQVIVIHSGHTDISTTIRDEDEMVSFELFPKDGNTIDIHIFCKV</sequence>
<protein>
    <submittedName>
        <fullName evidence="1">Uncharacterized protein</fullName>
    </submittedName>
</protein>
<accession>A0ABP0MJ85</accession>
<organism evidence="1 2">
    <name type="scientific">Durusdinium trenchii</name>
    <dbReference type="NCBI Taxonomy" id="1381693"/>
    <lineage>
        <taxon>Eukaryota</taxon>
        <taxon>Sar</taxon>
        <taxon>Alveolata</taxon>
        <taxon>Dinophyceae</taxon>
        <taxon>Suessiales</taxon>
        <taxon>Symbiodiniaceae</taxon>
        <taxon>Durusdinium</taxon>
    </lineage>
</organism>
<evidence type="ECO:0000313" key="2">
    <source>
        <dbReference type="Proteomes" id="UP001642484"/>
    </source>
</evidence>